<dbReference type="Gene3D" id="3.20.20.60">
    <property type="entry name" value="Phosphoenolpyruvate-binding domains"/>
    <property type="match status" value="1"/>
</dbReference>
<dbReference type="GO" id="GO:0016832">
    <property type="term" value="F:aldehyde-lyase activity"/>
    <property type="evidence" value="ECO:0007669"/>
    <property type="project" value="TreeGrafter"/>
</dbReference>
<organism evidence="5 6">
    <name type="scientific">Puniceicoccus vermicola</name>
    <dbReference type="NCBI Taxonomy" id="388746"/>
    <lineage>
        <taxon>Bacteria</taxon>
        <taxon>Pseudomonadati</taxon>
        <taxon>Verrucomicrobiota</taxon>
        <taxon>Opitutia</taxon>
        <taxon>Puniceicoccales</taxon>
        <taxon>Puniceicoccaceae</taxon>
        <taxon>Puniceicoccus</taxon>
    </lineage>
</organism>
<evidence type="ECO:0000313" key="5">
    <source>
        <dbReference type="EMBL" id="MBC2603646.1"/>
    </source>
</evidence>
<keyword evidence="3" id="KW-0456">Lyase</keyword>
<evidence type="ECO:0000256" key="1">
    <source>
        <dbReference type="ARBA" id="ARBA00005568"/>
    </source>
</evidence>
<evidence type="ECO:0000256" key="3">
    <source>
        <dbReference type="ARBA" id="ARBA00023239"/>
    </source>
</evidence>
<dbReference type="SUPFAM" id="SSF51621">
    <property type="entry name" value="Phosphoenolpyruvate/pyruvate domain"/>
    <property type="match status" value="1"/>
</dbReference>
<gene>
    <name evidence="5" type="ORF">H5P30_17835</name>
</gene>
<name>A0A7X1B106_9BACT</name>
<dbReference type="PANTHER" id="PTHR30502:SF0">
    <property type="entry name" value="PHOSPHOENOLPYRUVATE CARBOXYLASE FAMILY PROTEIN"/>
    <property type="match status" value="1"/>
</dbReference>
<comment type="similarity">
    <text evidence="1">Belongs to the HpcH/HpaI aldolase family.</text>
</comment>
<comment type="caution">
    <text evidence="5">The sequence shown here is derived from an EMBL/GenBank/DDBJ whole genome shotgun (WGS) entry which is preliminary data.</text>
</comment>
<dbReference type="Pfam" id="PF03328">
    <property type="entry name" value="HpcH_HpaI"/>
    <property type="match status" value="1"/>
</dbReference>
<evidence type="ECO:0000313" key="6">
    <source>
        <dbReference type="Proteomes" id="UP000525652"/>
    </source>
</evidence>
<dbReference type="Proteomes" id="UP000525652">
    <property type="component" value="Unassembled WGS sequence"/>
</dbReference>
<keyword evidence="2" id="KW-0479">Metal-binding</keyword>
<keyword evidence="6" id="KW-1185">Reference proteome</keyword>
<evidence type="ECO:0000256" key="2">
    <source>
        <dbReference type="ARBA" id="ARBA00022723"/>
    </source>
</evidence>
<evidence type="ECO:0000259" key="4">
    <source>
        <dbReference type="Pfam" id="PF03328"/>
    </source>
</evidence>
<dbReference type="GO" id="GO:0046872">
    <property type="term" value="F:metal ion binding"/>
    <property type="evidence" value="ECO:0007669"/>
    <property type="project" value="UniProtKB-KW"/>
</dbReference>
<dbReference type="EMBL" id="JACHVA010000127">
    <property type="protein sequence ID" value="MBC2603646.1"/>
    <property type="molecule type" value="Genomic_DNA"/>
</dbReference>
<dbReference type="RefSeq" id="WP_185694268.1">
    <property type="nucleotide sequence ID" value="NZ_JACHVA010000127.1"/>
</dbReference>
<dbReference type="PANTHER" id="PTHR30502">
    <property type="entry name" value="2-KETO-3-DEOXY-L-RHAMNONATE ALDOLASE"/>
    <property type="match status" value="1"/>
</dbReference>
<sequence length="252" mass="26903">MKTPAIPFHQRLQSEAVLGPFSKTSDPNMIEAMGVGGMDFIILDLEHGPNDVTTLGNLIRACECSETTAVVRCLRPDQIGQSLDLGARVVQIPHVNCAADARTAVEAARFAPSGHRGVCRYVRAAGHSSTEKQEYFANAADITVIAQVEGTEGLSNLDEILEVPGVDMIFVGVYDLSQSLGMTGKTESPEVLAALQTVAEKCAAKNIPVGTFVESVETARKYRDMGIHYLCYAVDVGILMSACQSLSQGVKA</sequence>
<protein>
    <submittedName>
        <fullName evidence="5">Aldolase</fullName>
    </submittedName>
</protein>
<accession>A0A7X1B106</accession>
<reference evidence="5 6" key="1">
    <citation type="submission" date="2020-07" db="EMBL/GenBank/DDBJ databases">
        <authorList>
            <person name="Feng X."/>
        </authorList>
    </citation>
    <scope>NUCLEOTIDE SEQUENCE [LARGE SCALE GENOMIC DNA]</scope>
    <source>
        <strain evidence="5 6">JCM14086</strain>
    </source>
</reference>
<dbReference type="InterPro" id="IPR050251">
    <property type="entry name" value="HpcH-HpaI_aldolase"/>
</dbReference>
<dbReference type="InterPro" id="IPR015813">
    <property type="entry name" value="Pyrv/PenolPyrv_kinase-like_dom"/>
</dbReference>
<feature type="domain" description="HpcH/HpaI aldolase/citrate lyase" evidence="4">
    <location>
        <begin position="21"/>
        <end position="240"/>
    </location>
</feature>
<dbReference type="InterPro" id="IPR005000">
    <property type="entry name" value="Aldolase/citrate-lyase_domain"/>
</dbReference>
<dbReference type="AlphaFoldDB" id="A0A7X1B106"/>
<dbReference type="InterPro" id="IPR040442">
    <property type="entry name" value="Pyrv_kinase-like_dom_sf"/>
</dbReference>
<proteinExistence type="inferred from homology"/>
<dbReference type="GO" id="GO:0005737">
    <property type="term" value="C:cytoplasm"/>
    <property type="evidence" value="ECO:0007669"/>
    <property type="project" value="TreeGrafter"/>
</dbReference>